<dbReference type="GO" id="GO:0005576">
    <property type="term" value="C:extracellular region"/>
    <property type="evidence" value="ECO:0007669"/>
    <property type="project" value="TreeGrafter"/>
</dbReference>
<evidence type="ECO:0000259" key="4">
    <source>
        <dbReference type="PROSITE" id="PS51233"/>
    </source>
</evidence>
<dbReference type="GO" id="GO:0008270">
    <property type="term" value="F:zinc ion binding"/>
    <property type="evidence" value="ECO:0007669"/>
    <property type="project" value="UniProtKB-KW"/>
</dbReference>
<evidence type="ECO:0000259" key="3">
    <source>
        <dbReference type="PROSITE" id="PS50158"/>
    </source>
</evidence>
<evidence type="ECO:0000313" key="9">
    <source>
        <dbReference type="Proteomes" id="UP001152797"/>
    </source>
</evidence>
<dbReference type="Proteomes" id="UP001152797">
    <property type="component" value="Unassembled WGS sequence"/>
</dbReference>
<dbReference type="InterPro" id="IPR006342">
    <property type="entry name" value="FkbM_mtfrase"/>
</dbReference>
<dbReference type="SMART" id="SM00343">
    <property type="entry name" value="ZnF_C2HC"/>
    <property type="match status" value="1"/>
</dbReference>
<feature type="domain" description="CCHC-type" evidence="3">
    <location>
        <begin position="1031"/>
        <end position="1045"/>
    </location>
</feature>
<dbReference type="GO" id="GO:0003676">
    <property type="term" value="F:nucleic acid binding"/>
    <property type="evidence" value="ECO:0007669"/>
    <property type="project" value="InterPro"/>
</dbReference>
<dbReference type="Pfam" id="PF00094">
    <property type="entry name" value="VWD"/>
    <property type="match status" value="1"/>
</dbReference>
<evidence type="ECO:0000313" key="6">
    <source>
        <dbReference type="EMBL" id="CAI4012904.1"/>
    </source>
</evidence>
<keyword evidence="1" id="KW-0863">Zinc-finger</keyword>
<dbReference type="EMBL" id="CAMXCT010005635">
    <property type="protein sequence ID" value="CAI4012904.1"/>
    <property type="molecule type" value="Genomic_DNA"/>
</dbReference>
<dbReference type="InterPro" id="IPR036875">
    <property type="entry name" value="Znf_CCHC_sf"/>
</dbReference>
<dbReference type="Gene3D" id="4.10.60.10">
    <property type="entry name" value="Zinc finger, CCHC-type"/>
    <property type="match status" value="1"/>
</dbReference>
<keyword evidence="9" id="KW-1185">Reference proteome</keyword>
<dbReference type="InterPro" id="IPR011874">
    <property type="entry name" value="Fibro_Slime"/>
</dbReference>
<sequence length="1357" mass="150218">MTGDQIDDWSFVLQSVTDLPAASTDALVIVDVEIHFHPGPGALLPLPASTRRVVRVPLHITRSAVLGYAGVQNYCTSQLDRCLVQVNGYGWPMLHPGPRTMRHGTYLRVVVPPPLDGTNTRSQQNFLGLVGPRRHGPQLLFEEHNTLSDKSTEWTESLSSELGCTGVDDGTFWMDYTHFLMAFQVVDVCLAHRGWHAASFGNAFCAKSSGSRLCKNIYELRCDRPTTLYAMALQPTKRGAWCREDRKKSYKPGDISLLVLRLSLRAQSRIPDLELLLFLGHRRESPADAMLSCEANSKDSKACKPQEHVLLQHGKASLNRGANTGKKVGLRRNNSNLELPDTIFFDAVLRDFKADHPDFESMDGHTEGLVESTLGADKKPVYKGGPQLSNKSNFDQWFNDVPGVNRRVDFKMDLQKTEEGTYVHDNATFFPVDDKGWQDTAIALDGLAHNFYFTLELHTTFVYKSGDEFTFRGDDDVWVFMNDQLVIDLGGVHNPMEKTFQVDSLNVSQGSAVTLSFFFAERRCCGSEFRLETSIVPVKGACTIWGDPHINTFDSGLFGAENAVPVSILTSGDYWLVKNQDIKIQGRYGTTQFTVDGQSALLELAISGPFINNDTIVIQPMSGAVTWNKQQILSSIPSEFARPYARLRFTEGEKHIDSVLSGYPVKLLRGFMVRNVELIVNRWPEHIDAIIKMPQQLNGQDGHCGNFNFDPSDDTKEQILERGLGSDVPQTENIFPDKGPPAQPSVTAEKTLADCDNKVQAKAKATCEAMMSAEGDASDPETLDTCMFDYCFAGRDFAAEDAIVIHEDEEAAAARPDGRAIRPSLPMNLPKPSTRCVRKILRDLWGVPYRALCPWGQHGPEGNFEEVVGGNFFCADIMARRCVEAKLEAKKRYLLVPFSFGAGPMAHNGEARSVAPFQMRLFASQPLGLRVVESERHPLVAAALSGLHAAPLTLRSAPGRRFRRLYRPLGREGLCLFQVTGEGAVLLLVANASSEEATLRICAEVKVMTARSSEGLLVASAKEEKPSEATCFNCGKLGHCAQDCPTPKRGLRTPWRYPAKWRRVQSICRVPANTQRFCMALVGNGMQAEIGGVEAGRTACKSSAVSNLAMLLAALAALAALAPLGAALTYRGGSNFSAAAGTGLRRPECTCEANNANWKRPKRTEPKCVFIDLGAADGNTFDSFLANGYGPVKNCPHGQWQAILVEANPMFTEKLQALQENLPEKVQSLAGWLHIDNDRFYGFVVDPDSVHNYWGSSLVENVGLRKVTVPTINVNKLLLESVIPEDWVMLKIDIEGAEYDVMPCLAEFKEAELVDEIFLEEHWWFPDRTREQNATMVMAKEKLRSRNVRIPAYFSNS</sequence>
<proteinExistence type="predicted"/>
<reference evidence="6" key="1">
    <citation type="submission" date="2022-10" db="EMBL/GenBank/DDBJ databases">
        <authorList>
            <person name="Chen Y."/>
            <person name="Dougan E. K."/>
            <person name="Chan C."/>
            <person name="Rhodes N."/>
            <person name="Thang M."/>
        </authorList>
    </citation>
    <scope>NUCLEOTIDE SEQUENCE</scope>
</reference>
<dbReference type="PROSITE" id="PS50158">
    <property type="entry name" value="ZF_CCHC"/>
    <property type="match status" value="1"/>
</dbReference>
<dbReference type="Gene3D" id="3.40.50.150">
    <property type="entry name" value="Vaccinia Virus protein VP39"/>
    <property type="match status" value="1"/>
</dbReference>
<dbReference type="PROSITE" id="PS51233">
    <property type="entry name" value="VWFD"/>
    <property type="match status" value="1"/>
</dbReference>
<organism evidence="6">
    <name type="scientific">Cladocopium goreaui</name>
    <dbReference type="NCBI Taxonomy" id="2562237"/>
    <lineage>
        <taxon>Eukaryota</taxon>
        <taxon>Sar</taxon>
        <taxon>Alveolata</taxon>
        <taxon>Dinophyceae</taxon>
        <taxon>Suessiales</taxon>
        <taxon>Symbiodiniaceae</taxon>
        <taxon>Cladocopium</taxon>
    </lineage>
</organism>
<dbReference type="InterPro" id="IPR037524">
    <property type="entry name" value="PA14/GLEYA"/>
</dbReference>
<dbReference type="InterPro" id="IPR001878">
    <property type="entry name" value="Znf_CCHC"/>
</dbReference>
<dbReference type="Gene3D" id="3.90.70.10">
    <property type="entry name" value="Cysteine proteinases"/>
    <property type="match status" value="1"/>
</dbReference>
<evidence type="ECO:0000256" key="2">
    <source>
        <dbReference type="SAM" id="MobiDB-lite"/>
    </source>
</evidence>
<dbReference type="EMBL" id="CAMXCT020005635">
    <property type="protein sequence ID" value="CAL1166279.1"/>
    <property type="molecule type" value="Genomic_DNA"/>
</dbReference>
<feature type="region of interest" description="Disordered" evidence="2">
    <location>
        <begin position="726"/>
        <end position="746"/>
    </location>
</feature>
<dbReference type="InterPro" id="IPR001846">
    <property type="entry name" value="VWF_type-D"/>
</dbReference>
<dbReference type="SUPFAM" id="SSF53335">
    <property type="entry name" value="S-adenosyl-L-methionine-dependent methyltransferases"/>
    <property type="match status" value="1"/>
</dbReference>
<dbReference type="NCBIfam" id="TIGR02148">
    <property type="entry name" value="Fibro_Slime"/>
    <property type="match status" value="1"/>
</dbReference>
<dbReference type="SUPFAM" id="SSF57756">
    <property type="entry name" value="Retrovirus zinc finger-like domains"/>
    <property type="match status" value="1"/>
</dbReference>
<feature type="domain" description="PA14" evidence="5">
    <location>
        <begin position="399"/>
        <end position="548"/>
    </location>
</feature>
<dbReference type="EMBL" id="CAMXCT030005635">
    <property type="protein sequence ID" value="CAL4800216.1"/>
    <property type="molecule type" value="Genomic_DNA"/>
</dbReference>
<protein>
    <submittedName>
        <fullName evidence="8">Protein psiQ</fullName>
    </submittedName>
</protein>
<dbReference type="Pfam" id="PF05050">
    <property type="entry name" value="Methyltransf_21"/>
    <property type="match status" value="1"/>
</dbReference>
<name>A0A9P1DPM5_9DINO</name>
<gene>
    <name evidence="6" type="ORF">C1SCF055_LOCUS37927</name>
</gene>
<dbReference type="InterPro" id="IPR038765">
    <property type="entry name" value="Papain-like_cys_pep_sf"/>
</dbReference>
<evidence type="ECO:0000256" key="1">
    <source>
        <dbReference type="PROSITE-ProRule" id="PRU00047"/>
    </source>
</evidence>
<comment type="caution">
    <text evidence="6">The sequence shown here is derived from an EMBL/GenBank/DDBJ whole genome shotgun (WGS) entry which is preliminary data.</text>
</comment>
<dbReference type="PANTHER" id="PTHR31137">
    <property type="entry name" value="PROTEIN PSIB-RELATED-RELATED"/>
    <property type="match status" value="1"/>
</dbReference>
<evidence type="ECO:0000313" key="8">
    <source>
        <dbReference type="EMBL" id="CAL4800216.1"/>
    </source>
</evidence>
<feature type="domain" description="VWFD" evidence="4">
    <location>
        <begin position="540"/>
        <end position="743"/>
    </location>
</feature>
<dbReference type="Pfam" id="PF00098">
    <property type="entry name" value="zf-CCHC"/>
    <property type="match status" value="1"/>
</dbReference>
<dbReference type="OrthoDB" id="10006218at2759"/>
<accession>A0A9P1DPM5</accession>
<reference evidence="7" key="2">
    <citation type="submission" date="2024-04" db="EMBL/GenBank/DDBJ databases">
        <authorList>
            <person name="Chen Y."/>
            <person name="Shah S."/>
            <person name="Dougan E. K."/>
            <person name="Thang M."/>
            <person name="Chan C."/>
        </authorList>
    </citation>
    <scope>NUCLEOTIDE SEQUENCE [LARGE SCALE GENOMIC DNA]</scope>
</reference>
<dbReference type="InterPro" id="IPR029063">
    <property type="entry name" value="SAM-dependent_MTases_sf"/>
</dbReference>
<keyword evidence="1" id="KW-0479">Metal-binding</keyword>
<dbReference type="SUPFAM" id="SSF54001">
    <property type="entry name" value="Cysteine proteinases"/>
    <property type="match status" value="1"/>
</dbReference>
<dbReference type="InterPro" id="IPR051154">
    <property type="entry name" value="Prespore-cell_inducing_factor"/>
</dbReference>
<evidence type="ECO:0000259" key="5">
    <source>
        <dbReference type="PROSITE" id="PS51820"/>
    </source>
</evidence>
<dbReference type="PROSITE" id="PS51820">
    <property type="entry name" value="PA14"/>
    <property type="match status" value="1"/>
</dbReference>
<keyword evidence="1" id="KW-0862">Zinc</keyword>
<evidence type="ECO:0000313" key="7">
    <source>
        <dbReference type="EMBL" id="CAL1166279.1"/>
    </source>
</evidence>